<keyword evidence="1" id="KW-1133">Transmembrane helix</keyword>
<protein>
    <submittedName>
        <fullName evidence="2">Uncharacterized protein</fullName>
    </submittedName>
</protein>
<feature type="transmembrane region" description="Helical" evidence="1">
    <location>
        <begin position="33"/>
        <end position="55"/>
    </location>
</feature>
<name>A0A3D8S2N9_9HELO</name>
<reference evidence="2 3" key="1">
    <citation type="journal article" date="2018" name="IMA Fungus">
        <title>IMA Genome-F 9: Draft genome sequence of Annulohypoxylon stygium, Aspergillus mulundensis, Berkeleyomyces basicola (syn. Thielaviopsis basicola), Ceratocystis smalleyi, two Cercospora beticola strains, Coleophoma cylindrospora, Fusarium fracticaudum, Phialophora cf. hyalina, and Morchella septimelata.</title>
        <authorList>
            <person name="Wingfield B.D."/>
            <person name="Bills G.F."/>
            <person name="Dong Y."/>
            <person name="Huang W."/>
            <person name="Nel W.J."/>
            <person name="Swalarsk-Parry B.S."/>
            <person name="Vaghefi N."/>
            <person name="Wilken P.M."/>
            <person name="An Z."/>
            <person name="de Beer Z.W."/>
            <person name="De Vos L."/>
            <person name="Chen L."/>
            <person name="Duong T.A."/>
            <person name="Gao Y."/>
            <person name="Hammerbacher A."/>
            <person name="Kikkert J.R."/>
            <person name="Li Y."/>
            <person name="Li H."/>
            <person name="Li K."/>
            <person name="Li Q."/>
            <person name="Liu X."/>
            <person name="Ma X."/>
            <person name="Naidoo K."/>
            <person name="Pethybridge S.J."/>
            <person name="Sun J."/>
            <person name="Steenkamp E.T."/>
            <person name="van der Nest M.A."/>
            <person name="van Wyk S."/>
            <person name="Wingfield M.J."/>
            <person name="Xiong C."/>
            <person name="Yue Q."/>
            <person name="Zhang X."/>
        </authorList>
    </citation>
    <scope>NUCLEOTIDE SEQUENCE [LARGE SCALE GENOMIC DNA]</scope>
    <source>
        <strain evidence="2 3">BP5796</strain>
    </source>
</reference>
<dbReference type="AlphaFoldDB" id="A0A3D8S2N9"/>
<keyword evidence="1" id="KW-0472">Membrane</keyword>
<dbReference type="EMBL" id="PDLN01000007">
    <property type="protein sequence ID" value="RDW80526.1"/>
    <property type="molecule type" value="Genomic_DNA"/>
</dbReference>
<sequence>MSSLTTTVSSVLTRARTHRITSLLQQTLLSALSYIQGILSAIFVPILCNPLTLSLRAHIGALLSRMIAYYKPRPRHFLGVLAAAVLSLLVVLIVLRSAAHVTYERIGARGDAWSTLRKIMYGGNGILRVEGLG</sequence>
<evidence type="ECO:0000313" key="2">
    <source>
        <dbReference type="EMBL" id="RDW80526.1"/>
    </source>
</evidence>
<evidence type="ECO:0000313" key="3">
    <source>
        <dbReference type="Proteomes" id="UP000256328"/>
    </source>
</evidence>
<dbReference type="Proteomes" id="UP000256328">
    <property type="component" value="Unassembled WGS sequence"/>
</dbReference>
<keyword evidence="3" id="KW-1185">Reference proteome</keyword>
<dbReference type="OrthoDB" id="10461060at2759"/>
<evidence type="ECO:0000256" key="1">
    <source>
        <dbReference type="SAM" id="Phobius"/>
    </source>
</evidence>
<organism evidence="2 3">
    <name type="scientific">Coleophoma crateriformis</name>
    <dbReference type="NCBI Taxonomy" id="565419"/>
    <lineage>
        <taxon>Eukaryota</taxon>
        <taxon>Fungi</taxon>
        <taxon>Dikarya</taxon>
        <taxon>Ascomycota</taxon>
        <taxon>Pezizomycotina</taxon>
        <taxon>Leotiomycetes</taxon>
        <taxon>Helotiales</taxon>
        <taxon>Dermateaceae</taxon>
        <taxon>Coleophoma</taxon>
    </lineage>
</organism>
<comment type="caution">
    <text evidence="2">The sequence shown here is derived from an EMBL/GenBank/DDBJ whole genome shotgun (WGS) entry which is preliminary data.</text>
</comment>
<gene>
    <name evidence="2" type="ORF">BP5796_05224</name>
</gene>
<keyword evidence="1" id="KW-0812">Transmembrane</keyword>
<feature type="transmembrane region" description="Helical" evidence="1">
    <location>
        <begin position="76"/>
        <end position="95"/>
    </location>
</feature>
<accession>A0A3D8S2N9</accession>
<proteinExistence type="predicted"/>